<feature type="domain" description="Sulfotransferase" evidence="3">
    <location>
        <begin position="7"/>
        <end position="199"/>
    </location>
</feature>
<accession>A0A058ZMA2</accession>
<dbReference type="eggNOG" id="COG0457">
    <property type="taxonomic scope" value="Bacteria"/>
</dbReference>
<evidence type="ECO:0000313" key="5">
    <source>
        <dbReference type="Proteomes" id="UP000024836"/>
    </source>
</evidence>
<evidence type="ECO:0000259" key="3">
    <source>
        <dbReference type="Pfam" id="PF00685"/>
    </source>
</evidence>
<dbReference type="PANTHER" id="PTHR10605">
    <property type="entry name" value="HEPARAN SULFATE SULFOTRANSFERASE"/>
    <property type="match status" value="1"/>
</dbReference>
<comment type="caution">
    <text evidence="4">The sequence shown here is derived from an EMBL/GenBank/DDBJ whole genome shotgun (WGS) entry which is preliminary data.</text>
</comment>
<dbReference type="Pfam" id="PF00685">
    <property type="entry name" value="Sulfotransfer_1"/>
    <property type="match status" value="1"/>
</dbReference>
<dbReference type="InterPro" id="IPR027417">
    <property type="entry name" value="P-loop_NTPase"/>
</dbReference>
<dbReference type="RefSeq" id="WP_051598035.1">
    <property type="nucleotide sequence ID" value="NZ_AQQY01000004.1"/>
</dbReference>
<dbReference type="PATRIC" id="fig|1461693.3.peg.1633"/>
<dbReference type="SUPFAM" id="SSF52540">
    <property type="entry name" value="P-loop containing nucleoside triphosphate hydrolases"/>
    <property type="match status" value="1"/>
</dbReference>
<dbReference type="InterPro" id="IPR037359">
    <property type="entry name" value="NST/OST"/>
</dbReference>
<keyword evidence="5" id="KW-1185">Reference proteome</keyword>
<dbReference type="EMBL" id="AQQY01000004">
    <property type="protein sequence ID" value="KCV82322.1"/>
    <property type="molecule type" value="Genomic_DNA"/>
</dbReference>
<protein>
    <submittedName>
        <fullName evidence="4">Sulfotransferase</fullName>
    </submittedName>
</protein>
<name>A0A058ZMA2_9RHOB</name>
<evidence type="ECO:0000256" key="1">
    <source>
        <dbReference type="ARBA" id="ARBA00022679"/>
    </source>
</evidence>
<sequence>MPNKVNLFVLGVQKCGTTSLADLLNDHSQVFIPSIKETYFFNVDANFSKGFDWFSAEFYGVQKAQRAKWRGDATPFYLGSKEAIDRIAEYADSDARFIVILRDPVKRAVSAYQHMLRLGHETLSLPEALKKEHERIEEARAKNDRWWRFAYTKVGLYGEQIAYAQTVLGADRLLVLRQDELRDTPNLQQKLSDFLDLSAPFPARAKTNSNAASMPRFKLLRNILTRPNALKSLAQKILPRELRTKIGVGLNKLNAKKVSRIEIEPELEQEMRALFAKDQVALHEMGFSSHLD</sequence>
<dbReference type="Proteomes" id="UP000024836">
    <property type="component" value="Unassembled WGS sequence"/>
</dbReference>
<proteinExistence type="predicted"/>
<dbReference type="PANTHER" id="PTHR10605:SF56">
    <property type="entry name" value="BIFUNCTIONAL HEPARAN SULFATE N-DEACETYLASE_N-SULFOTRANSFERASE"/>
    <property type="match status" value="1"/>
</dbReference>
<keyword evidence="1 4" id="KW-0808">Transferase</keyword>
<dbReference type="InterPro" id="IPR000863">
    <property type="entry name" value="Sulfotransferase_dom"/>
</dbReference>
<dbReference type="GO" id="GO:0008146">
    <property type="term" value="F:sulfotransferase activity"/>
    <property type="evidence" value="ECO:0007669"/>
    <property type="project" value="InterPro"/>
</dbReference>
<dbReference type="AlphaFoldDB" id="A0A058ZMA2"/>
<dbReference type="STRING" id="1461693.ATO10_08027"/>
<reference evidence="4 5" key="1">
    <citation type="submission" date="2013-04" db="EMBL/GenBank/DDBJ databases">
        <title>Shimia sp. 22II-S11-Z10 Genome Sequencing.</title>
        <authorList>
            <person name="Lai Q."/>
            <person name="Li G."/>
            <person name="Shao Z."/>
        </authorList>
    </citation>
    <scope>NUCLEOTIDE SEQUENCE [LARGE SCALE GENOMIC DNA]</scope>
    <source>
        <strain evidence="5">22II-S11-Z10</strain>
    </source>
</reference>
<organism evidence="4 5">
    <name type="scientific">Actibacterium atlanticum</name>
    <dbReference type="NCBI Taxonomy" id="1461693"/>
    <lineage>
        <taxon>Bacteria</taxon>
        <taxon>Pseudomonadati</taxon>
        <taxon>Pseudomonadota</taxon>
        <taxon>Alphaproteobacteria</taxon>
        <taxon>Rhodobacterales</taxon>
        <taxon>Roseobacteraceae</taxon>
        <taxon>Actibacterium</taxon>
    </lineage>
</organism>
<evidence type="ECO:0000313" key="4">
    <source>
        <dbReference type="EMBL" id="KCV82322.1"/>
    </source>
</evidence>
<gene>
    <name evidence="4" type="ORF">ATO10_08027</name>
</gene>
<dbReference type="Gene3D" id="3.40.50.300">
    <property type="entry name" value="P-loop containing nucleotide triphosphate hydrolases"/>
    <property type="match status" value="1"/>
</dbReference>
<evidence type="ECO:0000256" key="2">
    <source>
        <dbReference type="ARBA" id="ARBA00023180"/>
    </source>
</evidence>
<keyword evidence="2" id="KW-0325">Glycoprotein</keyword>
<dbReference type="OrthoDB" id="981508at2"/>